<sequence>MAADGLSTPCGLTAFDAAAATVTVQAGVTTADLIPLQLQTGLYVPSNVILDTVTYAGIVNAACHGTGWAEGTVSDYVVAMTIVDADGVARAFSRATADADTWAAVRCNLGTWGIIYDITLQLRGMGNMAVENHFRPQGAYFPAPPDDKVAAEKKVARLRHIVQTSTGTELFWMPFNRYYHTLASGRGWTPASDDLWLRLFNETTEGVTHGAPAVRAAFTAMQAWQMRLSDWAHRTVLAAHPLLVPAFYSVGFHTIKLFPQRMVERVPHAIHYQAHIDAFKVVSFEVAVPLTDGASWAAFAAMWATVTARVAAEHAAGRCPLTLAMEARFVRSSTALLAPSYAAPPADGDSPHHVYVEILSAAGAPGWPAFRDAVAADWLAVPGARVHWSKQFSAAAAAGVAAAHGDALRRFKAARAAAGVDPPQMFVNDWLATVLGMPDAVRRRRAEPAAETGGGGSPAPRLVLRREAEEAAAAAAAAWQRWVALLVVALVGVVVALALRR</sequence>
<proteinExistence type="predicted"/>
<organism evidence="1 2">
    <name type="scientific">Pyropia yezoensis</name>
    <name type="common">Susabi-nori</name>
    <name type="synonym">Porphyra yezoensis</name>
    <dbReference type="NCBI Taxonomy" id="2788"/>
    <lineage>
        <taxon>Eukaryota</taxon>
        <taxon>Rhodophyta</taxon>
        <taxon>Bangiophyceae</taxon>
        <taxon>Bangiales</taxon>
        <taxon>Bangiaceae</taxon>
        <taxon>Pyropia</taxon>
    </lineage>
</organism>
<accession>A0ACC3BIY4</accession>
<gene>
    <name evidence="1" type="ORF">I4F81_000341</name>
</gene>
<protein>
    <submittedName>
        <fullName evidence="1">Uncharacterized protein</fullName>
    </submittedName>
</protein>
<evidence type="ECO:0000313" key="2">
    <source>
        <dbReference type="Proteomes" id="UP000798662"/>
    </source>
</evidence>
<dbReference type="EMBL" id="CM020618">
    <property type="protein sequence ID" value="KAK1857726.1"/>
    <property type="molecule type" value="Genomic_DNA"/>
</dbReference>
<dbReference type="Proteomes" id="UP000798662">
    <property type="component" value="Chromosome 1"/>
</dbReference>
<keyword evidence="2" id="KW-1185">Reference proteome</keyword>
<reference evidence="1" key="1">
    <citation type="submission" date="2019-11" db="EMBL/GenBank/DDBJ databases">
        <title>Nori genome reveals adaptations in red seaweeds to the harsh intertidal environment.</title>
        <authorList>
            <person name="Wang D."/>
            <person name="Mao Y."/>
        </authorList>
    </citation>
    <scope>NUCLEOTIDE SEQUENCE</scope>
    <source>
        <tissue evidence="1">Gametophyte</tissue>
    </source>
</reference>
<evidence type="ECO:0000313" key="1">
    <source>
        <dbReference type="EMBL" id="KAK1857726.1"/>
    </source>
</evidence>
<name>A0ACC3BIY4_PYRYE</name>
<comment type="caution">
    <text evidence="1">The sequence shown here is derived from an EMBL/GenBank/DDBJ whole genome shotgun (WGS) entry which is preliminary data.</text>
</comment>